<dbReference type="Proteomes" id="UP000245698">
    <property type="component" value="Unassembled WGS sequence"/>
</dbReference>
<protein>
    <submittedName>
        <fullName evidence="2">Uncharacterized protein</fullName>
    </submittedName>
</protein>
<reference evidence="3" key="1">
    <citation type="submission" date="2016-12" db="EMBL/GenBank/DDBJ databases">
        <authorList>
            <person name="Brunel B."/>
        </authorList>
    </citation>
    <scope>NUCLEOTIDE SEQUENCE [LARGE SCALE GENOMIC DNA]</scope>
</reference>
<dbReference type="AlphaFoldDB" id="A0A2P9ANG1"/>
<proteinExistence type="predicted"/>
<dbReference type="EMBL" id="FUIG01000039">
    <property type="protein sequence ID" value="SJM32687.1"/>
    <property type="molecule type" value="Genomic_DNA"/>
</dbReference>
<evidence type="ECO:0000313" key="2">
    <source>
        <dbReference type="EMBL" id="SJM32687.1"/>
    </source>
</evidence>
<evidence type="ECO:0000313" key="3">
    <source>
        <dbReference type="Proteomes" id="UP000245698"/>
    </source>
</evidence>
<keyword evidence="3" id="KW-1185">Reference proteome</keyword>
<sequence>MRVLRPVVGALVAPVYDFRHDLAPGYSVGSQFVRVETIIEVTRPDGGVLRIACDPGTGPSNRLSGSHLKNGPGCASSGW</sequence>
<feature type="region of interest" description="Disordered" evidence="1">
    <location>
        <begin position="58"/>
        <end position="79"/>
    </location>
</feature>
<accession>A0A2P9ANG1</accession>
<name>A0A2P9ANG1_9HYPH</name>
<evidence type="ECO:0000256" key="1">
    <source>
        <dbReference type="SAM" id="MobiDB-lite"/>
    </source>
</evidence>
<organism evidence="2 3">
    <name type="scientific">Mesorhizobium delmotii</name>
    <dbReference type="NCBI Taxonomy" id="1631247"/>
    <lineage>
        <taxon>Bacteria</taxon>
        <taxon>Pseudomonadati</taxon>
        <taxon>Pseudomonadota</taxon>
        <taxon>Alphaproteobacteria</taxon>
        <taxon>Hyphomicrobiales</taxon>
        <taxon>Phyllobacteriaceae</taxon>
        <taxon>Mesorhizobium</taxon>
    </lineage>
</organism>
<gene>
    <name evidence="2" type="ORF">BQ8482_310008</name>
</gene>